<name>A0ABT9ZL96_9BACI</name>
<dbReference type="Pfam" id="PF18652">
    <property type="entry name" value="Adhesin_P1_N"/>
    <property type="match status" value="1"/>
</dbReference>
<evidence type="ECO:0000259" key="3">
    <source>
        <dbReference type="Pfam" id="PF18652"/>
    </source>
</evidence>
<keyword evidence="4" id="KW-0969">Cilium</keyword>
<dbReference type="RefSeq" id="WP_307345795.1">
    <property type="nucleotide sequence ID" value="NZ_JAUSUD010000029.1"/>
</dbReference>
<dbReference type="PROSITE" id="PS51257">
    <property type="entry name" value="PROKAR_LIPOPROTEIN"/>
    <property type="match status" value="1"/>
</dbReference>
<feature type="signal peptide" evidence="2">
    <location>
        <begin position="1"/>
        <end position="20"/>
    </location>
</feature>
<feature type="compositionally biased region" description="Basic and acidic residues" evidence="1">
    <location>
        <begin position="23"/>
        <end position="44"/>
    </location>
</feature>
<organism evidence="4 5">
    <name type="scientific">Metabacillus malikii</name>
    <dbReference type="NCBI Taxonomy" id="1504265"/>
    <lineage>
        <taxon>Bacteria</taxon>
        <taxon>Bacillati</taxon>
        <taxon>Bacillota</taxon>
        <taxon>Bacilli</taxon>
        <taxon>Bacillales</taxon>
        <taxon>Bacillaceae</taxon>
        <taxon>Metabacillus</taxon>
    </lineage>
</organism>
<accession>A0ABT9ZL96</accession>
<proteinExistence type="predicted"/>
<keyword evidence="5" id="KW-1185">Reference proteome</keyword>
<reference evidence="4 5" key="1">
    <citation type="submission" date="2023-07" db="EMBL/GenBank/DDBJ databases">
        <title>Genomic Encyclopedia of Type Strains, Phase IV (KMG-IV): sequencing the most valuable type-strain genomes for metagenomic binning, comparative biology and taxonomic classification.</title>
        <authorList>
            <person name="Goeker M."/>
        </authorList>
    </citation>
    <scope>NUCLEOTIDE SEQUENCE [LARGE SCALE GENOMIC DNA]</scope>
    <source>
        <strain evidence="4 5">DSM 29005</strain>
    </source>
</reference>
<evidence type="ECO:0000256" key="1">
    <source>
        <dbReference type="SAM" id="MobiDB-lite"/>
    </source>
</evidence>
<gene>
    <name evidence="4" type="ORF">J2S19_004364</name>
</gene>
<keyword evidence="4" id="KW-0282">Flagellum</keyword>
<sequence length="226" mass="25252">MKKLIILFIALLLLVLTACSDNENRTNEEKQTTQEKDTTSKSDAAEEEDITQEKNEDTNQQNVDVDKGLLNVEITLPATMFEGQDIESVISDAKKEGVKEVVKNDDGSLTYKMSKQKHKEMLGELEAEVNKSIEETKNSEEYKSIKDITHNDALTEFTVVVDRNAYENSMDGVAILGLGISGAMYQTFAGGVPDSQNVTISIMDETTQEVFDKITYPDDLEHDNEK</sequence>
<dbReference type="Proteomes" id="UP001234495">
    <property type="component" value="Unassembled WGS sequence"/>
</dbReference>
<dbReference type="InterPro" id="IPR041324">
    <property type="entry name" value="AgI/II_N"/>
</dbReference>
<feature type="domain" description="Antigen I/II N-terminal" evidence="3">
    <location>
        <begin position="72"/>
        <end position="170"/>
    </location>
</feature>
<dbReference type="EMBL" id="JAUSUD010000029">
    <property type="protein sequence ID" value="MDQ0233039.1"/>
    <property type="molecule type" value="Genomic_DNA"/>
</dbReference>
<evidence type="ECO:0000313" key="5">
    <source>
        <dbReference type="Proteomes" id="UP001234495"/>
    </source>
</evidence>
<feature type="chain" id="PRO_5045647620" evidence="2">
    <location>
        <begin position="21"/>
        <end position="226"/>
    </location>
</feature>
<evidence type="ECO:0000256" key="2">
    <source>
        <dbReference type="SAM" id="SignalP"/>
    </source>
</evidence>
<keyword evidence="2" id="KW-0732">Signal</keyword>
<keyword evidence="4" id="KW-0966">Cell projection</keyword>
<feature type="region of interest" description="Disordered" evidence="1">
    <location>
        <begin position="23"/>
        <end position="64"/>
    </location>
</feature>
<protein>
    <submittedName>
        <fullName evidence="4">Flagellar biosynthesis component FlhA</fullName>
    </submittedName>
</protein>
<comment type="caution">
    <text evidence="4">The sequence shown here is derived from an EMBL/GenBank/DDBJ whole genome shotgun (WGS) entry which is preliminary data.</text>
</comment>
<evidence type="ECO:0000313" key="4">
    <source>
        <dbReference type="EMBL" id="MDQ0233039.1"/>
    </source>
</evidence>